<dbReference type="PIRSF" id="PIRSF016821">
    <property type="entry name" value="HSP15"/>
    <property type="match status" value="1"/>
</dbReference>
<dbReference type="GO" id="GO:0043023">
    <property type="term" value="F:ribosomal large subunit binding"/>
    <property type="evidence" value="ECO:0007669"/>
    <property type="project" value="InterPro"/>
</dbReference>
<sequence>MRIDKFLWCVRYYKTRNMVTEACKKGHIRINGDLAKASREVFVGDKIMVRKDQIQYQMQVLDIPQSRVGAKLVDLYRKDQTPEEAFKHAELVRLSQDYYRKKGEGRPTKKTAGLWMICSTMYKKSKIILT</sequence>
<dbReference type="GO" id="GO:0034605">
    <property type="term" value="P:cellular response to heat"/>
    <property type="evidence" value="ECO:0007669"/>
    <property type="project" value="InterPro"/>
</dbReference>
<dbReference type="GO" id="GO:0003727">
    <property type="term" value="F:single-stranded RNA binding"/>
    <property type="evidence" value="ECO:0007669"/>
    <property type="project" value="InterPro"/>
</dbReference>
<dbReference type="InterPro" id="IPR036986">
    <property type="entry name" value="S4_RNA-bd_sf"/>
</dbReference>
<comment type="similarity">
    <text evidence="1">Belongs to the HSP15 family.</text>
</comment>
<dbReference type="Pfam" id="PF01479">
    <property type="entry name" value="S4"/>
    <property type="match status" value="1"/>
</dbReference>
<dbReference type="InterPro" id="IPR002942">
    <property type="entry name" value="S4_RNA-bd"/>
</dbReference>
<dbReference type="SUPFAM" id="SSF55174">
    <property type="entry name" value="Alpha-L RNA-binding motif"/>
    <property type="match status" value="1"/>
</dbReference>
<feature type="domain" description="RNA-binding S4" evidence="5">
    <location>
        <begin position="1"/>
        <end position="55"/>
    </location>
</feature>
<evidence type="ECO:0000256" key="4">
    <source>
        <dbReference type="PROSITE-ProRule" id="PRU00182"/>
    </source>
</evidence>
<dbReference type="Proteomes" id="UP000044026">
    <property type="component" value="Unassembled WGS sequence"/>
</dbReference>
<organism evidence="6 7">
    <name type="scientific">Capnocytophaga canimorsus</name>
    <dbReference type="NCBI Taxonomy" id="28188"/>
    <lineage>
        <taxon>Bacteria</taxon>
        <taxon>Pseudomonadati</taxon>
        <taxon>Bacteroidota</taxon>
        <taxon>Flavobacteriia</taxon>
        <taxon>Flavobacteriales</taxon>
        <taxon>Flavobacteriaceae</taxon>
        <taxon>Capnocytophaga</taxon>
    </lineage>
</organism>
<keyword evidence="3" id="KW-0238">DNA-binding</keyword>
<keyword evidence="2 4" id="KW-0694">RNA-binding</keyword>
<reference evidence="6 7" key="1">
    <citation type="submission" date="2015-01" db="EMBL/GenBank/DDBJ databases">
        <authorList>
            <person name="Xiang T."/>
            <person name="Song Y."/>
            <person name="Huang L."/>
            <person name="Wang B."/>
            <person name="Wu P."/>
        </authorList>
    </citation>
    <scope>NUCLEOTIDE SEQUENCE [LARGE SCALE GENOMIC DNA]</scope>
    <source>
        <strain evidence="6 7">Cc12</strain>
    </source>
</reference>
<dbReference type="PROSITE" id="PS50889">
    <property type="entry name" value="S4"/>
    <property type="match status" value="1"/>
</dbReference>
<dbReference type="GO" id="GO:0003677">
    <property type="term" value="F:DNA binding"/>
    <property type="evidence" value="ECO:0007669"/>
    <property type="project" value="UniProtKB-KW"/>
</dbReference>
<evidence type="ECO:0000256" key="3">
    <source>
        <dbReference type="ARBA" id="ARBA00023125"/>
    </source>
</evidence>
<gene>
    <name evidence="6" type="ORF">CCAN12_660031</name>
</gene>
<accession>A0A0B7HAM5</accession>
<dbReference type="SMART" id="SM00363">
    <property type="entry name" value="S4"/>
    <property type="match status" value="1"/>
</dbReference>
<evidence type="ECO:0000313" key="7">
    <source>
        <dbReference type="Proteomes" id="UP000044026"/>
    </source>
</evidence>
<proteinExistence type="inferred from homology"/>
<evidence type="ECO:0000256" key="1">
    <source>
        <dbReference type="ARBA" id="ARBA00008396"/>
    </source>
</evidence>
<dbReference type="CDD" id="cd00165">
    <property type="entry name" value="S4"/>
    <property type="match status" value="1"/>
</dbReference>
<protein>
    <recommendedName>
        <fullName evidence="5">RNA-binding S4 domain-containing protein</fullName>
    </recommendedName>
</protein>
<dbReference type="EMBL" id="CDOE01000063">
    <property type="protein sequence ID" value="CEN36375.1"/>
    <property type="molecule type" value="Genomic_DNA"/>
</dbReference>
<evidence type="ECO:0000256" key="2">
    <source>
        <dbReference type="ARBA" id="ARBA00022884"/>
    </source>
</evidence>
<dbReference type="AlphaFoldDB" id="A0A0B7HAM5"/>
<evidence type="ECO:0000313" key="6">
    <source>
        <dbReference type="EMBL" id="CEN36375.1"/>
    </source>
</evidence>
<evidence type="ECO:0000259" key="5">
    <source>
        <dbReference type="SMART" id="SM00363"/>
    </source>
</evidence>
<name>A0A0B7HAM5_9FLAO</name>
<dbReference type="InterPro" id="IPR025708">
    <property type="entry name" value="HSP15"/>
</dbReference>
<dbReference type="Gene3D" id="3.10.290.10">
    <property type="entry name" value="RNA-binding S4 domain"/>
    <property type="match status" value="1"/>
</dbReference>